<sequence length="130" mass="13793">MLSPLRVIGSSSRRGSDNLDQSAWSTTRHSSSSVRDGALRASTSARTAPYHIPQRNTARSHRSALPMTDSSDWASGSGHSTGLSNSYDLDSPFAASAYYQSTQPYEGNSVNVGGYSLQSQATSGWSGESL</sequence>
<reference evidence="2 3" key="1">
    <citation type="journal article" date="2015" name="Fungal Genet. Biol.">
        <title>Evolution of novel wood decay mechanisms in Agaricales revealed by the genome sequences of Fistulina hepatica and Cylindrobasidium torrendii.</title>
        <authorList>
            <person name="Floudas D."/>
            <person name="Held B.W."/>
            <person name="Riley R."/>
            <person name="Nagy L.G."/>
            <person name="Koehler G."/>
            <person name="Ransdell A.S."/>
            <person name="Younus H."/>
            <person name="Chow J."/>
            <person name="Chiniquy J."/>
            <person name="Lipzen A."/>
            <person name="Tritt A."/>
            <person name="Sun H."/>
            <person name="Haridas S."/>
            <person name="LaButti K."/>
            <person name="Ohm R.A."/>
            <person name="Kues U."/>
            <person name="Blanchette R.A."/>
            <person name="Grigoriev I.V."/>
            <person name="Minto R.E."/>
            <person name="Hibbett D.S."/>
        </authorList>
    </citation>
    <scope>NUCLEOTIDE SEQUENCE [LARGE SCALE GENOMIC DNA]</scope>
    <source>
        <strain evidence="2 3">FP15055 ss-10</strain>
    </source>
</reference>
<feature type="compositionally biased region" description="Polar residues" evidence="1">
    <location>
        <begin position="9"/>
        <end position="21"/>
    </location>
</feature>
<gene>
    <name evidence="2" type="ORF">CYLTODRAFT_206136</name>
</gene>
<feature type="compositionally biased region" description="Polar residues" evidence="1">
    <location>
        <begin position="68"/>
        <end position="86"/>
    </location>
</feature>
<dbReference type="EMBL" id="KN880475">
    <property type="protein sequence ID" value="KIY69983.1"/>
    <property type="molecule type" value="Genomic_DNA"/>
</dbReference>
<evidence type="ECO:0000313" key="3">
    <source>
        <dbReference type="Proteomes" id="UP000054007"/>
    </source>
</evidence>
<name>A0A0D7BHD1_9AGAR</name>
<protein>
    <submittedName>
        <fullName evidence="2">Uncharacterized protein</fullName>
    </submittedName>
</protein>
<accession>A0A0D7BHD1</accession>
<keyword evidence="3" id="KW-1185">Reference proteome</keyword>
<proteinExistence type="predicted"/>
<evidence type="ECO:0000256" key="1">
    <source>
        <dbReference type="SAM" id="MobiDB-lite"/>
    </source>
</evidence>
<dbReference type="Proteomes" id="UP000054007">
    <property type="component" value="Unassembled WGS sequence"/>
</dbReference>
<feature type="region of interest" description="Disordered" evidence="1">
    <location>
        <begin position="1"/>
        <end position="86"/>
    </location>
</feature>
<organism evidence="2 3">
    <name type="scientific">Cylindrobasidium torrendii FP15055 ss-10</name>
    <dbReference type="NCBI Taxonomy" id="1314674"/>
    <lineage>
        <taxon>Eukaryota</taxon>
        <taxon>Fungi</taxon>
        <taxon>Dikarya</taxon>
        <taxon>Basidiomycota</taxon>
        <taxon>Agaricomycotina</taxon>
        <taxon>Agaricomycetes</taxon>
        <taxon>Agaricomycetidae</taxon>
        <taxon>Agaricales</taxon>
        <taxon>Marasmiineae</taxon>
        <taxon>Physalacriaceae</taxon>
        <taxon>Cylindrobasidium</taxon>
    </lineage>
</organism>
<feature type="compositionally biased region" description="Low complexity" evidence="1">
    <location>
        <begin position="22"/>
        <end position="33"/>
    </location>
</feature>
<dbReference type="AlphaFoldDB" id="A0A0D7BHD1"/>
<evidence type="ECO:0000313" key="2">
    <source>
        <dbReference type="EMBL" id="KIY69983.1"/>
    </source>
</evidence>
<feature type="region of interest" description="Disordered" evidence="1">
    <location>
        <begin position="108"/>
        <end position="130"/>
    </location>
</feature>